<feature type="region of interest" description="Disordered" evidence="2">
    <location>
        <begin position="453"/>
        <end position="472"/>
    </location>
</feature>
<keyword evidence="1" id="KW-0175">Coiled coil</keyword>
<feature type="compositionally biased region" description="Polar residues" evidence="2">
    <location>
        <begin position="247"/>
        <end position="272"/>
    </location>
</feature>
<dbReference type="AlphaFoldDB" id="A0A183SHJ0"/>
<feature type="region of interest" description="Disordered" evidence="2">
    <location>
        <begin position="202"/>
        <end position="341"/>
    </location>
</feature>
<feature type="compositionally biased region" description="Polar residues" evidence="2">
    <location>
        <begin position="31"/>
        <end position="55"/>
    </location>
</feature>
<reference evidence="3 4" key="2">
    <citation type="submission" date="2018-11" db="EMBL/GenBank/DDBJ databases">
        <authorList>
            <consortium name="Pathogen Informatics"/>
        </authorList>
    </citation>
    <scope>NUCLEOTIDE SEQUENCE [LARGE SCALE GENOMIC DNA]</scope>
    <source>
        <strain evidence="3 4">NST_G2</strain>
    </source>
</reference>
<feature type="compositionally biased region" description="Basic and acidic residues" evidence="2">
    <location>
        <begin position="17"/>
        <end position="27"/>
    </location>
</feature>
<name>A0A183SHJ0_SCHSO</name>
<evidence type="ECO:0000256" key="2">
    <source>
        <dbReference type="SAM" id="MobiDB-lite"/>
    </source>
</evidence>
<accession>A0A183SHJ0</accession>
<evidence type="ECO:0000313" key="5">
    <source>
        <dbReference type="WBParaSite" id="SSLN_0000380001-mRNA-1"/>
    </source>
</evidence>
<reference evidence="5" key="1">
    <citation type="submission" date="2016-06" db="UniProtKB">
        <authorList>
            <consortium name="WormBaseParasite"/>
        </authorList>
    </citation>
    <scope>IDENTIFICATION</scope>
</reference>
<evidence type="ECO:0000256" key="1">
    <source>
        <dbReference type="SAM" id="Coils"/>
    </source>
</evidence>
<evidence type="ECO:0000313" key="4">
    <source>
        <dbReference type="Proteomes" id="UP000275846"/>
    </source>
</evidence>
<proteinExistence type="predicted"/>
<feature type="coiled-coil region" evidence="1">
    <location>
        <begin position="141"/>
        <end position="168"/>
    </location>
</feature>
<dbReference type="STRING" id="70667.A0A183SHJ0"/>
<organism evidence="5">
    <name type="scientific">Schistocephalus solidus</name>
    <name type="common">Tapeworm</name>
    <dbReference type="NCBI Taxonomy" id="70667"/>
    <lineage>
        <taxon>Eukaryota</taxon>
        <taxon>Metazoa</taxon>
        <taxon>Spiralia</taxon>
        <taxon>Lophotrochozoa</taxon>
        <taxon>Platyhelminthes</taxon>
        <taxon>Cestoda</taxon>
        <taxon>Eucestoda</taxon>
        <taxon>Diphyllobothriidea</taxon>
        <taxon>Diphyllobothriidae</taxon>
        <taxon>Schistocephalus</taxon>
    </lineage>
</organism>
<dbReference type="Proteomes" id="UP000275846">
    <property type="component" value="Unassembled WGS sequence"/>
</dbReference>
<feature type="region of interest" description="Disordered" evidence="2">
    <location>
        <begin position="1"/>
        <end position="103"/>
    </location>
</feature>
<dbReference type="WBParaSite" id="SSLN_0000380001-mRNA-1">
    <property type="protein sequence ID" value="SSLN_0000380001-mRNA-1"/>
    <property type="gene ID" value="SSLN_0000380001"/>
</dbReference>
<sequence length="503" mass="55011">MTQRENEVRVVFAQEPSSRRDVHDELIGHFNYQQNRPKTASPASDWTSSGRQTGGRTAATPHRTDAKEDYVEENGPEGWTASTGSKRQRKSRVRASGGAPPGAGYDWLMTADEPEMAIPVYLVFAINVHLPVHCVETQTPEATAENDLNCLLRQLQEVEQTMKQLEQDDGDFTRWAIIAWWMLVPALGVFLSLQRYSLASSSTNDRDTDCHSSPGPEAHDQGPQKSSKALTSGVGLTSSPLPPPSRANPQTTTETVFPSSPVCSDQEPQSPGSPLASPGPFSPASSVPTCMQSALHTTAQRCPNSSEYHSQKQQQKHNVTHTQSTPLGQDAADVAPESTTTDSTVILNHHQRQAVHLRGSIPLFRKNTFRTHNARRAIAPRSADAKRLFYQQQYPNLEDRPLCGSFNALGEQKVSTAVTDGRPVALNGATVMLHRMHSEDSNGERLLYTNDASSALSSHSEGPPSCHSNGDSLSGKSASSYLWYHQSAFVPPTCNENANWHND</sequence>
<dbReference type="OrthoDB" id="6235964at2759"/>
<gene>
    <name evidence="3" type="ORF">SSLN_LOCUS3688</name>
</gene>
<protein>
    <submittedName>
        <fullName evidence="5">Transmembrane protein</fullName>
    </submittedName>
</protein>
<dbReference type="EMBL" id="UYSU01032618">
    <property type="protein sequence ID" value="VDL90073.1"/>
    <property type="molecule type" value="Genomic_DNA"/>
</dbReference>
<feature type="compositionally biased region" description="Polar residues" evidence="2">
    <location>
        <begin position="223"/>
        <end position="239"/>
    </location>
</feature>
<evidence type="ECO:0000313" key="3">
    <source>
        <dbReference type="EMBL" id="VDL90073.1"/>
    </source>
</evidence>
<feature type="compositionally biased region" description="Polar residues" evidence="2">
    <location>
        <begin position="283"/>
        <end position="313"/>
    </location>
</feature>
<keyword evidence="4" id="KW-1185">Reference proteome</keyword>